<reference evidence="1" key="3">
    <citation type="submission" date="2020-05" db="EMBL/GenBank/DDBJ databases">
        <title>Electrophorus electricus (electric eel) genome, fEleEle1, primary haplotype.</title>
        <authorList>
            <person name="Myers G."/>
            <person name="Meyer A."/>
            <person name="Fedrigo O."/>
            <person name="Formenti G."/>
            <person name="Rhie A."/>
            <person name="Tracey A."/>
            <person name="Sims Y."/>
            <person name="Jarvis E.D."/>
        </authorList>
    </citation>
    <scope>NUCLEOTIDE SEQUENCE [LARGE SCALE GENOMIC DNA]</scope>
</reference>
<organism evidence="1 2">
    <name type="scientific">Electrophorus electricus</name>
    <name type="common">Electric eel</name>
    <name type="synonym">Gymnotus electricus</name>
    <dbReference type="NCBI Taxonomy" id="8005"/>
    <lineage>
        <taxon>Eukaryota</taxon>
        <taxon>Metazoa</taxon>
        <taxon>Chordata</taxon>
        <taxon>Craniata</taxon>
        <taxon>Vertebrata</taxon>
        <taxon>Euteleostomi</taxon>
        <taxon>Actinopterygii</taxon>
        <taxon>Neopterygii</taxon>
        <taxon>Teleostei</taxon>
        <taxon>Ostariophysi</taxon>
        <taxon>Gymnotiformes</taxon>
        <taxon>Gymnotoidei</taxon>
        <taxon>Gymnotidae</taxon>
        <taxon>Electrophorus</taxon>
    </lineage>
</organism>
<dbReference type="Proteomes" id="UP000314983">
    <property type="component" value="Chromosome 1"/>
</dbReference>
<proteinExistence type="predicted"/>
<reference evidence="2" key="1">
    <citation type="journal article" date="2014" name="Science">
        <title>Nonhuman genetics. Genomic basis for the convergent evolution of electric organs.</title>
        <authorList>
            <person name="Gallant J.R."/>
            <person name="Traeger L.L."/>
            <person name="Volkening J.D."/>
            <person name="Moffett H."/>
            <person name="Chen P.H."/>
            <person name="Novina C.D."/>
            <person name="Phillips G.N.Jr."/>
            <person name="Anand R."/>
            <person name="Wells G.B."/>
            <person name="Pinch M."/>
            <person name="Guth R."/>
            <person name="Unguez G.A."/>
            <person name="Albert J.S."/>
            <person name="Zakon H.H."/>
            <person name="Samanta M.P."/>
            <person name="Sussman M.R."/>
        </authorList>
    </citation>
    <scope>NUCLEOTIDE SEQUENCE [LARGE SCALE GENOMIC DNA]</scope>
</reference>
<dbReference type="Ensembl" id="ENSEEET00000038024.2">
    <property type="protein sequence ID" value="ENSEEEP00000037587.1"/>
    <property type="gene ID" value="ENSEEEG00000017879.2"/>
</dbReference>
<accession>A0A4W4GM64</accession>
<reference evidence="1" key="4">
    <citation type="submission" date="2025-08" db="UniProtKB">
        <authorList>
            <consortium name="Ensembl"/>
        </authorList>
    </citation>
    <scope>IDENTIFICATION</scope>
</reference>
<sequence length="63" mass="7609">METYEQFYLRTLTKLESERKYEKNIPRQCTPPAFIYFHGRTVLSPLVSTHLMDICHKLYRLSN</sequence>
<protein>
    <submittedName>
        <fullName evidence="1">Uncharacterized protein</fullName>
    </submittedName>
</protein>
<evidence type="ECO:0000313" key="2">
    <source>
        <dbReference type="Proteomes" id="UP000314983"/>
    </source>
</evidence>
<name>A0A4W4GM64_ELEEL</name>
<dbReference type="AlphaFoldDB" id="A0A4W4GM64"/>
<reference evidence="1" key="5">
    <citation type="submission" date="2025-09" db="UniProtKB">
        <authorList>
            <consortium name="Ensembl"/>
        </authorList>
    </citation>
    <scope>IDENTIFICATION</scope>
</reference>
<keyword evidence="2" id="KW-1185">Reference proteome</keyword>
<reference evidence="2" key="2">
    <citation type="journal article" date="2017" name="Sci. Adv.">
        <title>A tail of two voltages: Proteomic comparison of the three electric organs of the electric eel.</title>
        <authorList>
            <person name="Traeger L.L."/>
            <person name="Sabat G."/>
            <person name="Barrett-Wilt G.A."/>
            <person name="Wells G.B."/>
            <person name="Sussman M.R."/>
        </authorList>
    </citation>
    <scope>NUCLEOTIDE SEQUENCE [LARGE SCALE GENOMIC DNA]</scope>
</reference>
<evidence type="ECO:0000313" key="1">
    <source>
        <dbReference type="Ensembl" id="ENSEEEP00000037587.1"/>
    </source>
</evidence>